<keyword evidence="3" id="KW-1185">Reference proteome</keyword>
<feature type="region of interest" description="Disordered" evidence="1">
    <location>
        <begin position="1"/>
        <end position="23"/>
    </location>
</feature>
<dbReference type="EMBL" id="JBANDC010000012">
    <property type="protein sequence ID" value="MEM4989106.1"/>
    <property type="molecule type" value="Genomic_DNA"/>
</dbReference>
<evidence type="ECO:0000313" key="3">
    <source>
        <dbReference type="Proteomes" id="UP001495910"/>
    </source>
</evidence>
<gene>
    <name evidence="2" type="ORF">V8G57_17075</name>
</gene>
<evidence type="ECO:0000313" key="2">
    <source>
        <dbReference type="EMBL" id="MEM4989106.1"/>
    </source>
</evidence>
<dbReference type="RefSeq" id="WP_342830383.1">
    <property type="nucleotide sequence ID" value="NZ_JBANDC010000012.1"/>
</dbReference>
<dbReference type="Proteomes" id="UP001495910">
    <property type="component" value="Unassembled WGS sequence"/>
</dbReference>
<proteinExistence type="predicted"/>
<reference evidence="2 3" key="1">
    <citation type="submission" date="2024-02" db="EMBL/GenBank/DDBJ databases">
        <title>Draft genome sequence of Collimonas sp. strain H4R21, an effective mineral-weathering bacterial strain isolated from the beech rhizosphere.</title>
        <authorList>
            <person name="Morin E."/>
            <person name="Uroz S."/>
            <person name="Leveau J.H.J."/>
            <person name="Kumar R."/>
            <person name="Rey M.W."/>
            <person name="Pham J."/>
        </authorList>
    </citation>
    <scope>NUCLEOTIDE SEQUENCE [LARGE SCALE GENOMIC DNA]</scope>
    <source>
        <strain evidence="2 3">H4R21</strain>
    </source>
</reference>
<accession>A0ABU9PYQ1</accession>
<evidence type="ECO:0000256" key="1">
    <source>
        <dbReference type="SAM" id="MobiDB-lite"/>
    </source>
</evidence>
<comment type="caution">
    <text evidence="2">The sequence shown here is derived from an EMBL/GenBank/DDBJ whole genome shotgun (WGS) entry which is preliminary data.</text>
</comment>
<protein>
    <submittedName>
        <fullName evidence="2">Uncharacterized protein</fullName>
    </submittedName>
</protein>
<sequence length="145" mass="15111">MNINHVSNALPMQFPQTDGAKHNSISTPATAVKNSAELNFLTEGTIAPRGNQTAPVATKDLLGLGSERRDATSNSMKSDSIMGQQDGKSFNLMDTFKALFDSVEQLAAKVGSMASSGLAAVMSIVTPIIGSLKSVAGMIPGLPKF</sequence>
<name>A0ABU9PYQ1_9BURK</name>
<organism evidence="2 3">
    <name type="scientific">Collimonas rhizosphaerae</name>
    <dbReference type="NCBI Taxonomy" id="3126357"/>
    <lineage>
        <taxon>Bacteria</taxon>
        <taxon>Pseudomonadati</taxon>
        <taxon>Pseudomonadota</taxon>
        <taxon>Betaproteobacteria</taxon>
        <taxon>Burkholderiales</taxon>
        <taxon>Oxalobacteraceae</taxon>
        <taxon>Collimonas</taxon>
    </lineage>
</organism>